<dbReference type="AlphaFoldDB" id="A0AA35VYG8"/>
<accession>A0AA35VYG8</accession>
<protein>
    <submittedName>
        <fullName evidence="1">Uncharacterized protein</fullName>
    </submittedName>
</protein>
<dbReference type="EMBL" id="OX465078">
    <property type="protein sequence ID" value="CAI9271062.1"/>
    <property type="molecule type" value="Genomic_DNA"/>
</dbReference>
<organism evidence="1 2">
    <name type="scientific">Lactuca saligna</name>
    <name type="common">Willowleaf lettuce</name>
    <dbReference type="NCBI Taxonomy" id="75948"/>
    <lineage>
        <taxon>Eukaryota</taxon>
        <taxon>Viridiplantae</taxon>
        <taxon>Streptophyta</taxon>
        <taxon>Embryophyta</taxon>
        <taxon>Tracheophyta</taxon>
        <taxon>Spermatophyta</taxon>
        <taxon>Magnoliopsida</taxon>
        <taxon>eudicotyledons</taxon>
        <taxon>Gunneridae</taxon>
        <taxon>Pentapetalae</taxon>
        <taxon>asterids</taxon>
        <taxon>campanulids</taxon>
        <taxon>Asterales</taxon>
        <taxon>Asteraceae</taxon>
        <taxon>Cichorioideae</taxon>
        <taxon>Cichorieae</taxon>
        <taxon>Lactucinae</taxon>
        <taxon>Lactuca</taxon>
    </lineage>
</organism>
<evidence type="ECO:0000313" key="2">
    <source>
        <dbReference type="Proteomes" id="UP001177003"/>
    </source>
</evidence>
<proteinExistence type="predicted"/>
<sequence length="186" mass="20598">MTFCQFFIDTCSSHLFFTVFVPNHVFFSIASASFLSCCSQHGGFHHFFSPIILLHHIFSKSICVPSNVSPLILQTTIDLSTFVQQGSSKNQERILALLVLVVRRRGLLVAVTGGVVVFRCRKLIAWWQLCSTAMSSNQFSPGNVARHHGPSHCRSPPPIVPAGDSPRNSWCANIASSPDFLLLFLH</sequence>
<evidence type="ECO:0000313" key="1">
    <source>
        <dbReference type="EMBL" id="CAI9271062.1"/>
    </source>
</evidence>
<name>A0AA35VYG8_LACSI</name>
<dbReference type="Proteomes" id="UP001177003">
    <property type="component" value="Chromosome 2"/>
</dbReference>
<keyword evidence="2" id="KW-1185">Reference proteome</keyword>
<reference evidence="1" key="1">
    <citation type="submission" date="2023-04" db="EMBL/GenBank/DDBJ databases">
        <authorList>
            <person name="Vijverberg K."/>
            <person name="Xiong W."/>
            <person name="Schranz E."/>
        </authorList>
    </citation>
    <scope>NUCLEOTIDE SEQUENCE</scope>
</reference>
<gene>
    <name evidence="1" type="ORF">LSALG_LOCUS11344</name>
</gene>